<keyword evidence="4" id="KW-1185">Reference proteome</keyword>
<dbReference type="AlphaFoldDB" id="A0A2J6R000"/>
<proteinExistence type="predicted"/>
<dbReference type="GO" id="GO:0004386">
    <property type="term" value="F:helicase activity"/>
    <property type="evidence" value="ECO:0007669"/>
    <property type="project" value="InterPro"/>
</dbReference>
<dbReference type="STRING" id="1149755.A0A2J6R000"/>
<protein>
    <recommendedName>
        <fullName evidence="5">DNA2/NAM7 helicase helicase domain-containing protein</fullName>
    </recommendedName>
</protein>
<evidence type="ECO:0000259" key="1">
    <source>
        <dbReference type="Pfam" id="PF13086"/>
    </source>
</evidence>
<dbReference type="Pfam" id="PF13087">
    <property type="entry name" value="AAA_12"/>
    <property type="match status" value="1"/>
</dbReference>
<gene>
    <name evidence="3" type="ORF">L207DRAFT_548747</name>
</gene>
<accession>A0A2J6R000</accession>
<name>A0A2J6R000_HYAVF</name>
<dbReference type="InterPro" id="IPR045055">
    <property type="entry name" value="DNA2/NAM7-like"/>
</dbReference>
<dbReference type="PANTHER" id="PTHR10887">
    <property type="entry name" value="DNA2/NAM7 HELICASE FAMILY"/>
    <property type="match status" value="1"/>
</dbReference>
<dbReference type="InterPro" id="IPR041679">
    <property type="entry name" value="DNA2/NAM7-like_C"/>
</dbReference>
<dbReference type="GO" id="GO:0031048">
    <property type="term" value="P:regulatory ncRNA-mediated heterochromatin formation"/>
    <property type="evidence" value="ECO:0007669"/>
    <property type="project" value="TreeGrafter"/>
</dbReference>
<sequence length="612" mass="69518">MPGLPLYQQQRQNDAKSRQIIHRHVWKTYENQIFPQEWRNLPEVPSKAEICPSSRTTADIDDINNAQDRNPVGYQSDSLYDPNLPHNIVEGPWPSKEAYLAAHHQILREDAIAPLRRAVAEFKKCPSLVDDSEICVYKDTAIVIGRGLDILNQNPPSIELFWGDSEDAVIDNVDKYVMVEAREGYFEASRHVLVAMQKMMTEKFELQNHIVHLDRKIKAPRYLEDQPFRDLSCLEQEDVLSAVHDADRYINVNVLRDFPKDMQCGMDNSQMAACERMLTSRVAIIQGPPGTGKTFTSVSNLKVMIQNWHPGDPPIVVGETLMKNGLITECQYKSLHASSNWDGAGSSNDIAEWLTEDQIMPVPETAPFNLGLEVEHADIEEEEVENIENEFKTDAVDEATEVEEEDKDGLVGDLLLFTRKSLLSAVEPRTLLIEEAAETLEGNVIGGLMDSIQHLILVGDHQQLQANCTVRALELAPYNMNISMFERLVNNSMGYVMLNIQRRMIQDVRKLLCRDPNPFYDELRDHSSVLDRVHNRPPVPGMGGRDIYFFSHGWQDAMNAESSRYNLQEAQFIARFFLYLCQNGVDGRKISVLTVILQWSKGHFASPAKQNS</sequence>
<evidence type="ECO:0000313" key="4">
    <source>
        <dbReference type="Proteomes" id="UP000235786"/>
    </source>
</evidence>
<dbReference type="EMBL" id="KZ613961">
    <property type="protein sequence ID" value="PMD31856.1"/>
    <property type="molecule type" value="Genomic_DNA"/>
</dbReference>
<dbReference type="GO" id="GO:0031380">
    <property type="term" value="C:nuclear RNA-directed RNA polymerase complex"/>
    <property type="evidence" value="ECO:0007669"/>
    <property type="project" value="TreeGrafter"/>
</dbReference>
<dbReference type="Pfam" id="PF13086">
    <property type="entry name" value="AAA_11"/>
    <property type="match status" value="2"/>
</dbReference>
<feature type="domain" description="DNA2/NAM7 helicase helicase" evidence="1">
    <location>
        <begin position="266"/>
        <end position="307"/>
    </location>
</feature>
<evidence type="ECO:0000259" key="2">
    <source>
        <dbReference type="Pfam" id="PF13087"/>
    </source>
</evidence>
<dbReference type="OrthoDB" id="409395at2759"/>
<dbReference type="Gene3D" id="3.40.50.300">
    <property type="entry name" value="P-loop containing nucleotide triphosphate hydrolases"/>
    <property type="match status" value="2"/>
</dbReference>
<organism evidence="3 4">
    <name type="scientific">Hyaloscypha variabilis (strain UAMH 11265 / GT02V1 / F)</name>
    <name type="common">Meliniomyces variabilis</name>
    <dbReference type="NCBI Taxonomy" id="1149755"/>
    <lineage>
        <taxon>Eukaryota</taxon>
        <taxon>Fungi</taxon>
        <taxon>Dikarya</taxon>
        <taxon>Ascomycota</taxon>
        <taxon>Pezizomycotina</taxon>
        <taxon>Leotiomycetes</taxon>
        <taxon>Helotiales</taxon>
        <taxon>Hyaloscyphaceae</taxon>
        <taxon>Hyaloscypha</taxon>
        <taxon>Hyaloscypha variabilis</taxon>
    </lineage>
</organism>
<dbReference type="InterPro" id="IPR027417">
    <property type="entry name" value="P-loop_NTPase"/>
</dbReference>
<dbReference type="InterPro" id="IPR041677">
    <property type="entry name" value="DNA2/NAM7_AAA_11"/>
</dbReference>
<dbReference type="SUPFAM" id="SSF52540">
    <property type="entry name" value="P-loop containing nucleoside triphosphate hydrolases"/>
    <property type="match status" value="1"/>
</dbReference>
<reference evidence="3 4" key="1">
    <citation type="submission" date="2016-04" db="EMBL/GenBank/DDBJ databases">
        <title>A degradative enzymes factory behind the ericoid mycorrhizal symbiosis.</title>
        <authorList>
            <consortium name="DOE Joint Genome Institute"/>
            <person name="Martino E."/>
            <person name="Morin E."/>
            <person name="Grelet G."/>
            <person name="Kuo A."/>
            <person name="Kohler A."/>
            <person name="Daghino S."/>
            <person name="Barry K."/>
            <person name="Choi C."/>
            <person name="Cichocki N."/>
            <person name="Clum A."/>
            <person name="Copeland A."/>
            <person name="Hainaut M."/>
            <person name="Haridas S."/>
            <person name="Labutti K."/>
            <person name="Lindquist E."/>
            <person name="Lipzen A."/>
            <person name="Khouja H.-R."/>
            <person name="Murat C."/>
            <person name="Ohm R."/>
            <person name="Olson A."/>
            <person name="Spatafora J."/>
            <person name="Veneault-Fourrey C."/>
            <person name="Henrissat B."/>
            <person name="Grigoriev I."/>
            <person name="Martin F."/>
            <person name="Perotto S."/>
        </authorList>
    </citation>
    <scope>NUCLEOTIDE SEQUENCE [LARGE SCALE GENOMIC DNA]</scope>
    <source>
        <strain evidence="3 4">F</strain>
    </source>
</reference>
<feature type="domain" description="DNA2/NAM7 helicase-like C-terminal" evidence="2">
    <location>
        <begin position="481"/>
        <end position="595"/>
    </location>
</feature>
<evidence type="ECO:0000313" key="3">
    <source>
        <dbReference type="EMBL" id="PMD31856.1"/>
    </source>
</evidence>
<dbReference type="Proteomes" id="UP000235786">
    <property type="component" value="Unassembled WGS sequence"/>
</dbReference>
<evidence type="ECO:0008006" key="5">
    <source>
        <dbReference type="Google" id="ProtNLM"/>
    </source>
</evidence>
<feature type="domain" description="DNA2/NAM7 helicase helicase" evidence="1">
    <location>
        <begin position="419"/>
        <end position="466"/>
    </location>
</feature>
<dbReference type="PANTHER" id="PTHR10887:SF341">
    <property type="entry name" value="NFX1-TYPE ZINC FINGER-CONTAINING PROTEIN 1"/>
    <property type="match status" value="1"/>
</dbReference>